<dbReference type="EMBL" id="MCOG01000215">
    <property type="protein sequence ID" value="ORY25128.1"/>
    <property type="molecule type" value="Genomic_DNA"/>
</dbReference>
<keyword evidence="4" id="KW-0813">Transport</keyword>
<organism evidence="11 12">
    <name type="scientific">Neocallimastix californiae</name>
    <dbReference type="NCBI Taxonomy" id="1754190"/>
    <lineage>
        <taxon>Eukaryota</taxon>
        <taxon>Fungi</taxon>
        <taxon>Fungi incertae sedis</taxon>
        <taxon>Chytridiomycota</taxon>
        <taxon>Chytridiomycota incertae sedis</taxon>
        <taxon>Neocallimastigomycetes</taxon>
        <taxon>Neocallimastigales</taxon>
        <taxon>Neocallimastigaceae</taxon>
        <taxon>Neocallimastix</taxon>
    </lineage>
</organism>
<dbReference type="SUPFAM" id="SSF48371">
    <property type="entry name" value="ARM repeat"/>
    <property type="match status" value="1"/>
</dbReference>
<dbReference type="OrthoDB" id="5548448at2759"/>
<dbReference type="InterPro" id="IPR016024">
    <property type="entry name" value="ARM-type_fold"/>
</dbReference>
<dbReference type="PANTHER" id="PTHR12596">
    <property type="entry name" value="EXPORTIN 4,7-RELATED"/>
    <property type="match status" value="1"/>
</dbReference>
<evidence type="ECO:0000313" key="11">
    <source>
        <dbReference type="EMBL" id="ORY25128.1"/>
    </source>
</evidence>
<dbReference type="STRING" id="1754190.A0A1Y2ARD1"/>
<dbReference type="Proteomes" id="UP000193920">
    <property type="component" value="Unassembled WGS sequence"/>
</dbReference>
<keyword evidence="9" id="KW-0472">Membrane</keyword>
<dbReference type="AlphaFoldDB" id="A0A1Y2ARD1"/>
<comment type="subcellular location">
    <subcellularLocation>
        <location evidence="2">Cytoplasm</location>
    </subcellularLocation>
    <subcellularLocation>
        <location evidence="1">Nucleus</location>
    </subcellularLocation>
</comment>
<name>A0A1Y2ARD1_9FUNG</name>
<feature type="transmembrane region" description="Helical" evidence="9">
    <location>
        <begin position="913"/>
        <end position="934"/>
    </location>
</feature>
<evidence type="ECO:0000259" key="10">
    <source>
        <dbReference type="Pfam" id="PF25795"/>
    </source>
</evidence>
<dbReference type="PANTHER" id="PTHR12596:SF1">
    <property type="entry name" value="EXPORTIN-4"/>
    <property type="match status" value="1"/>
</dbReference>
<comment type="caution">
    <text evidence="11">The sequence shown here is derived from an EMBL/GenBank/DDBJ whole genome shotgun (WGS) entry which is preliminary data.</text>
</comment>
<dbReference type="InterPro" id="IPR044189">
    <property type="entry name" value="XPO4/7-like"/>
</dbReference>
<feature type="domain" description="Exportin-7/Ran-binding protein 17 TPR repeats" evidence="10">
    <location>
        <begin position="458"/>
        <end position="693"/>
    </location>
</feature>
<evidence type="ECO:0000256" key="3">
    <source>
        <dbReference type="ARBA" id="ARBA00009466"/>
    </source>
</evidence>
<dbReference type="Pfam" id="PF25795">
    <property type="entry name" value="TPR_XPO7"/>
    <property type="match status" value="1"/>
</dbReference>
<keyword evidence="9" id="KW-0812">Transmembrane</keyword>
<reference evidence="11 12" key="1">
    <citation type="submission" date="2016-08" db="EMBL/GenBank/DDBJ databases">
        <title>A Parts List for Fungal Cellulosomes Revealed by Comparative Genomics.</title>
        <authorList>
            <consortium name="DOE Joint Genome Institute"/>
            <person name="Haitjema C.H."/>
            <person name="Gilmore S.P."/>
            <person name="Henske J.K."/>
            <person name="Solomon K.V."/>
            <person name="De Groot R."/>
            <person name="Kuo A."/>
            <person name="Mondo S.J."/>
            <person name="Salamov A.A."/>
            <person name="Labutti K."/>
            <person name="Zhao Z."/>
            <person name="Chiniquy J."/>
            <person name="Barry K."/>
            <person name="Brewer H.M."/>
            <person name="Purvine S.O."/>
            <person name="Wright A.T."/>
            <person name="Boxma B."/>
            <person name="Van Alen T."/>
            <person name="Hackstein J.H."/>
            <person name="Baker S.E."/>
            <person name="Grigoriev I.V."/>
            <person name="O'Malley M.A."/>
        </authorList>
    </citation>
    <scope>NUCLEOTIDE SEQUENCE [LARGE SCALE GENOMIC DNA]</scope>
    <source>
        <strain evidence="11 12">G1</strain>
    </source>
</reference>
<comment type="similarity">
    <text evidence="3">Belongs to the exportin family.</text>
</comment>
<protein>
    <recommendedName>
        <fullName evidence="8">Exportin-4</fullName>
    </recommendedName>
</protein>
<dbReference type="Gene3D" id="1.25.10.10">
    <property type="entry name" value="Leucine-rich Repeat Variant"/>
    <property type="match status" value="1"/>
</dbReference>
<dbReference type="GO" id="GO:0005049">
    <property type="term" value="F:nuclear export signal receptor activity"/>
    <property type="evidence" value="ECO:0007669"/>
    <property type="project" value="InterPro"/>
</dbReference>
<evidence type="ECO:0000256" key="6">
    <source>
        <dbReference type="ARBA" id="ARBA00022927"/>
    </source>
</evidence>
<keyword evidence="9" id="KW-1133">Transmembrane helix</keyword>
<evidence type="ECO:0000256" key="1">
    <source>
        <dbReference type="ARBA" id="ARBA00004123"/>
    </source>
</evidence>
<accession>A0A1Y2ARD1</accession>
<sequence>MEFQEVQRQIEEACNQTMNVSTRAIGEQTILNFKNTPNNLMPSRYILENTTIPIVQFHMIKTIQEVILRDYVIYPHKEIIQMIEYLLNFTISHLKNIERFVKNELLHTISAIIKRSWLDENQIIKNDCFSKIFQLIENENSMKELAILFFSNLLEEFSSDKATKIGLPFDFHVKCRQLFEEMELKQIFETVIAVINQVISNISWKSDRASLELLSACVTTLDKILNWNFSVLSPSFSSFNIRQGLDDDNQHVKTLFPESWSNIFSRPEIIQVLFKICNLTIDNQTINHISRQCLVQLSGLNCDIFKSDEEKKAYISHIMQGVIYLIEFFSGLSIYNENYGQMIFDISKMIRRVIYNYKLDIIGDLPEFYKFIDSSKNITMICLKNMESEESDISCDSIDAFDESLYAWTSLITQSNEFIEKGINNNVINDFIQYLKQTCMEIFVRYIDCRLKLSELNLEEEEIDNGFTDEELYGDQMRYIAIVARFIPDQSLKKIIEIYNDRFTNYKDLMERDNLDFNQNIALQYLHEHIYWLTLITGHILADDANGEQPLVDTSLMKYSILKCQEGNSTDDIVELSNIILTIFGYVSIGMNDKRIMNCSPLVTETFLWFIERWVPTYLFINKSDYRTNFCSPILLNSYSVSEGHGAQVLEFIVQKLYSNICLWNSEESLVQQAVKVLDALSKSSVITEAMTKFSVFREMTEFFLYKLYNLPPTVHSKVIRVNSIIMSKQANEEDIKGYYSILGKALENHINSVLNRPDFSRVYQNPDVIEQVLNTLEMFEGLALSINERNCSYIFSFSSCFITSFIQLFNVYRNDNSVKLNIFRFFNSLVANTIPESLTGDQVTALYQSIVEFFNVFHNCSQNKDSQNETEQDEIHDILMLALDLIVSIISFGDNGANDEVPGLTIDSGDVIYSGMSIIIPMITEKLLLVSIFKLKYIYKKKFFFS</sequence>
<evidence type="ECO:0000256" key="7">
    <source>
        <dbReference type="ARBA" id="ARBA00023242"/>
    </source>
</evidence>
<proteinExistence type="inferred from homology"/>
<evidence type="ECO:0000256" key="5">
    <source>
        <dbReference type="ARBA" id="ARBA00022490"/>
    </source>
</evidence>
<dbReference type="InterPro" id="IPR011989">
    <property type="entry name" value="ARM-like"/>
</dbReference>
<evidence type="ECO:0000256" key="8">
    <source>
        <dbReference type="ARBA" id="ARBA00040444"/>
    </source>
</evidence>
<evidence type="ECO:0000313" key="12">
    <source>
        <dbReference type="Proteomes" id="UP000193920"/>
    </source>
</evidence>
<keyword evidence="5" id="KW-0963">Cytoplasm</keyword>
<dbReference type="GO" id="GO:0005643">
    <property type="term" value="C:nuclear pore"/>
    <property type="evidence" value="ECO:0007669"/>
    <property type="project" value="TreeGrafter"/>
</dbReference>
<gene>
    <name evidence="11" type="ORF">LY90DRAFT_111343</name>
</gene>
<evidence type="ECO:0000256" key="4">
    <source>
        <dbReference type="ARBA" id="ARBA00022448"/>
    </source>
</evidence>
<dbReference type="GO" id="GO:0005737">
    <property type="term" value="C:cytoplasm"/>
    <property type="evidence" value="ECO:0007669"/>
    <property type="project" value="UniProtKB-SubCell"/>
</dbReference>
<keyword evidence="7" id="KW-0539">Nucleus</keyword>
<dbReference type="InterPro" id="IPR057947">
    <property type="entry name" value="TPR_XPO7/RBP17"/>
</dbReference>
<dbReference type="GO" id="GO:0006611">
    <property type="term" value="P:protein export from nucleus"/>
    <property type="evidence" value="ECO:0007669"/>
    <property type="project" value="TreeGrafter"/>
</dbReference>
<evidence type="ECO:0000256" key="9">
    <source>
        <dbReference type="SAM" id="Phobius"/>
    </source>
</evidence>
<evidence type="ECO:0000256" key="2">
    <source>
        <dbReference type="ARBA" id="ARBA00004496"/>
    </source>
</evidence>
<keyword evidence="12" id="KW-1185">Reference proteome</keyword>
<keyword evidence="6" id="KW-0653">Protein transport</keyword>